<organism evidence="3 4">
    <name type="scientific">Ottowia flava</name>
    <dbReference type="NCBI Taxonomy" id="2675430"/>
    <lineage>
        <taxon>Bacteria</taxon>
        <taxon>Pseudomonadati</taxon>
        <taxon>Pseudomonadota</taxon>
        <taxon>Betaproteobacteria</taxon>
        <taxon>Burkholderiales</taxon>
        <taxon>Comamonadaceae</taxon>
        <taxon>Ottowia</taxon>
    </lineage>
</organism>
<accession>A0ABW4L1T9</accession>
<evidence type="ECO:0000256" key="2">
    <source>
        <dbReference type="SAM" id="SignalP"/>
    </source>
</evidence>
<protein>
    <submittedName>
        <fullName evidence="3">Spy/CpxP family protein refolding chaperone</fullName>
    </submittedName>
</protein>
<evidence type="ECO:0000256" key="1">
    <source>
        <dbReference type="SAM" id="MobiDB-lite"/>
    </source>
</evidence>
<sequence>MTKAPKHLLLATLLAATGIVATAQTPASTAQPAPTAAPAAGDASAQPGQRQARGNPAERQKRWAEHRAKRQAELKAALKLTSAQEGAWITFTTATQPPARAERSAQDRDAFKNLNTPQRIDLMEKRMAERQAHMKQRGDAVKTFYAQLTPEQQKVFDERGMRFGKGEGKRGHRGGHHGHHGMGPGPR</sequence>
<evidence type="ECO:0000313" key="4">
    <source>
        <dbReference type="Proteomes" id="UP001597304"/>
    </source>
</evidence>
<keyword evidence="4" id="KW-1185">Reference proteome</keyword>
<dbReference type="Proteomes" id="UP001597304">
    <property type="component" value="Unassembled WGS sequence"/>
</dbReference>
<dbReference type="EMBL" id="JBHUEJ010000044">
    <property type="protein sequence ID" value="MFD1712513.1"/>
    <property type="molecule type" value="Genomic_DNA"/>
</dbReference>
<feature type="compositionally biased region" description="Basic residues" evidence="1">
    <location>
        <begin position="170"/>
        <end position="180"/>
    </location>
</feature>
<name>A0ABW4L1T9_9BURK</name>
<feature type="signal peptide" evidence="2">
    <location>
        <begin position="1"/>
        <end position="23"/>
    </location>
</feature>
<feature type="compositionally biased region" description="Low complexity" evidence="1">
    <location>
        <begin position="25"/>
        <end position="49"/>
    </location>
</feature>
<feature type="region of interest" description="Disordered" evidence="1">
    <location>
        <begin position="152"/>
        <end position="187"/>
    </location>
</feature>
<dbReference type="RefSeq" id="WP_147913210.1">
    <property type="nucleotide sequence ID" value="NZ_JBHUEJ010000044.1"/>
</dbReference>
<dbReference type="Pfam" id="PF07813">
    <property type="entry name" value="LTXXQ"/>
    <property type="match status" value="1"/>
</dbReference>
<dbReference type="InterPro" id="IPR012899">
    <property type="entry name" value="LTXXQ"/>
</dbReference>
<feature type="chain" id="PRO_5047069601" evidence="2">
    <location>
        <begin position="24"/>
        <end position="187"/>
    </location>
</feature>
<evidence type="ECO:0000313" key="3">
    <source>
        <dbReference type="EMBL" id="MFD1712513.1"/>
    </source>
</evidence>
<reference evidence="4" key="1">
    <citation type="journal article" date="2019" name="Int. J. Syst. Evol. Microbiol.">
        <title>The Global Catalogue of Microorganisms (GCM) 10K type strain sequencing project: providing services to taxonomists for standard genome sequencing and annotation.</title>
        <authorList>
            <consortium name="The Broad Institute Genomics Platform"/>
            <consortium name="The Broad Institute Genome Sequencing Center for Infectious Disease"/>
            <person name="Wu L."/>
            <person name="Ma J."/>
        </authorList>
    </citation>
    <scope>NUCLEOTIDE SEQUENCE [LARGE SCALE GENOMIC DNA]</scope>
    <source>
        <strain evidence="4">LMG 29247</strain>
    </source>
</reference>
<feature type="region of interest" description="Disordered" evidence="1">
    <location>
        <begin position="25"/>
        <end position="61"/>
    </location>
</feature>
<feature type="compositionally biased region" description="Basic and acidic residues" evidence="1">
    <location>
        <begin position="154"/>
        <end position="169"/>
    </location>
</feature>
<keyword evidence="2" id="KW-0732">Signal</keyword>
<dbReference type="Gene3D" id="1.20.120.1490">
    <property type="match status" value="1"/>
</dbReference>
<proteinExistence type="predicted"/>
<gene>
    <name evidence="3" type="ORF">ACFSF0_18085</name>
</gene>
<comment type="caution">
    <text evidence="3">The sequence shown here is derived from an EMBL/GenBank/DDBJ whole genome shotgun (WGS) entry which is preliminary data.</text>
</comment>